<organism evidence="1">
    <name type="scientific">Bradyrhizobium diazoefficiens</name>
    <dbReference type="NCBI Taxonomy" id="1355477"/>
    <lineage>
        <taxon>Bacteria</taxon>
        <taxon>Pseudomonadati</taxon>
        <taxon>Pseudomonadota</taxon>
        <taxon>Alphaproteobacteria</taxon>
        <taxon>Hyphomicrobiales</taxon>
        <taxon>Nitrobacteraceae</taxon>
        <taxon>Bradyrhizobium</taxon>
    </lineage>
</organism>
<dbReference type="AlphaFoldDB" id="A0A809Y9V3"/>
<dbReference type="RefSeq" id="WP_182872441.1">
    <property type="nucleotide sequence ID" value="NZ_AP022639.1"/>
</dbReference>
<gene>
    <name evidence="1" type="ORF">XF3B_07460</name>
</gene>
<evidence type="ECO:0000313" key="1">
    <source>
        <dbReference type="EMBL" id="BCE35715.1"/>
    </source>
</evidence>
<name>A0A809Y9V3_9BRAD</name>
<dbReference type="EMBL" id="AP023093">
    <property type="protein sequence ID" value="BCE35715.1"/>
    <property type="molecule type" value="Genomic_DNA"/>
</dbReference>
<sequence>MENLANSPFGREPHAIDELPKVVVAYATYQKATTGVPNESSLAHPIQALLKGSWRIYPEQNHPTLKQNQKAGRPWQIDFVGKKGQRWSFALEVKIHDGAKPDRLIRDVVKLLLLGDSPESKNALRYLLVLFPRPSEIVKEIPDSGHEPLLTQKMYGAIGTPPVDLFNQLLPWKSPSQELVLGRLDLGIRKHVDTALLALGRPAVRGDIKIELLAKDWSDDFACGLWKFLWRSPQVDYSLSKAAQQPEGEQ</sequence>
<proteinExistence type="predicted"/>
<accession>A0A809Y9V3</accession>
<reference evidence="1" key="1">
    <citation type="submission" date="2020-05" db="EMBL/GenBank/DDBJ databases">
        <title>Complete genome sequence of Bradyrhizobium diazoefficiens XF3 isolated from soybean nodule.</title>
        <authorList>
            <person name="Noda R."/>
            <person name="Kakizaki K."/>
            <person name="Minamisawa K."/>
        </authorList>
    </citation>
    <scope>NUCLEOTIDE SEQUENCE</scope>
    <source>
        <strain evidence="1">XF3</strain>
    </source>
</reference>
<protein>
    <submittedName>
        <fullName evidence="1">Uncharacterized protein</fullName>
    </submittedName>
</protein>